<name>A0A075WID0_ARCFL</name>
<dbReference type="AlphaFoldDB" id="A0A075WID0"/>
<evidence type="ECO:0000256" key="2">
    <source>
        <dbReference type="ARBA" id="ARBA00022679"/>
    </source>
</evidence>
<protein>
    <submittedName>
        <fullName evidence="5">Acetyltransferase</fullName>
    </submittedName>
</protein>
<evidence type="ECO:0000259" key="4">
    <source>
        <dbReference type="PROSITE" id="PS51186"/>
    </source>
</evidence>
<dbReference type="PANTHER" id="PTHR43877:SF2">
    <property type="entry name" value="AMINOALKYLPHOSPHONATE N-ACETYLTRANSFERASE-RELATED"/>
    <property type="match status" value="1"/>
</dbReference>
<gene>
    <name evidence="5" type="ORF">AFULGI_00005300</name>
</gene>
<dbReference type="InterPro" id="IPR050832">
    <property type="entry name" value="Bact_Acetyltransf"/>
</dbReference>
<dbReference type="SUPFAM" id="SSF55729">
    <property type="entry name" value="Acyl-CoA N-acyltransferases (Nat)"/>
    <property type="match status" value="1"/>
</dbReference>
<dbReference type="HOGENOM" id="CLU_013985_36_0_2"/>
<evidence type="ECO:0000313" key="5">
    <source>
        <dbReference type="EMBL" id="AIG97338.1"/>
    </source>
</evidence>
<dbReference type="InterPro" id="IPR016181">
    <property type="entry name" value="Acyl_CoA_acyltransferase"/>
</dbReference>
<accession>A0A075WID0</accession>
<evidence type="ECO:0000313" key="6">
    <source>
        <dbReference type="Proteomes" id="UP000028501"/>
    </source>
</evidence>
<reference evidence="5 6" key="1">
    <citation type="submission" date="2013-07" db="EMBL/GenBank/DDBJ databases">
        <title>Genome of Archaeoglobus fulgidus.</title>
        <authorList>
            <person name="Fiebig A."/>
            <person name="Birkeland N.-K."/>
        </authorList>
    </citation>
    <scope>NUCLEOTIDE SEQUENCE [LARGE SCALE GENOMIC DNA]</scope>
    <source>
        <strain evidence="5 6">DSM 8774</strain>
    </source>
</reference>
<dbReference type="Proteomes" id="UP000028501">
    <property type="component" value="Chromosome"/>
</dbReference>
<dbReference type="CDD" id="cd04301">
    <property type="entry name" value="NAT_SF"/>
    <property type="match status" value="1"/>
</dbReference>
<dbReference type="RefSeq" id="WP_048095056.1">
    <property type="nucleotide sequence ID" value="NZ_CP006577.1"/>
</dbReference>
<dbReference type="PROSITE" id="PS51186">
    <property type="entry name" value="GNAT"/>
    <property type="match status" value="1"/>
</dbReference>
<dbReference type="KEGG" id="afg:AFULGI_00005300"/>
<dbReference type="Gene3D" id="3.40.630.30">
    <property type="match status" value="1"/>
</dbReference>
<keyword evidence="2 5" id="KW-0808">Transferase</keyword>
<dbReference type="InterPro" id="IPR000182">
    <property type="entry name" value="GNAT_dom"/>
</dbReference>
<sequence>MEIRRADKDDLDDFVRVYVESYRGLEDYAYTRKRDVKNYFKWLLSRDKDGVMVAEIDGEAVGFVACDTNWFSIFERKKVGEIHELFVLPEFRGEGIGAKLMEKALEYALERNRKVAELWVGRTNYRARRFYASQGFEEAGEWGKWVRMRKVLVR</sequence>
<dbReference type="EMBL" id="CP006577">
    <property type="protein sequence ID" value="AIG97338.1"/>
    <property type="molecule type" value="Genomic_DNA"/>
</dbReference>
<dbReference type="GO" id="GO:0016747">
    <property type="term" value="F:acyltransferase activity, transferring groups other than amino-acyl groups"/>
    <property type="evidence" value="ECO:0007669"/>
    <property type="project" value="InterPro"/>
</dbReference>
<evidence type="ECO:0000256" key="1">
    <source>
        <dbReference type="ARBA" id="ARBA00008694"/>
    </source>
</evidence>
<evidence type="ECO:0000256" key="3">
    <source>
        <dbReference type="ARBA" id="ARBA00023315"/>
    </source>
</evidence>
<keyword evidence="3" id="KW-0012">Acyltransferase</keyword>
<dbReference type="GeneID" id="24794060"/>
<proteinExistence type="inferred from homology"/>
<feature type="domain" description="N-acetyltransferase" evidence="4">
    <location>
        <begin position="1"/>
        <end position="153"/>
    </location>
</feature>
<dbReference type="FunFam" id="3.40.630.30:FF:000282">
    <property type="entry name" value="GCN5-related N-acetyltransferase"/>
    <property type="match status" value="1"/>
</dbReference>
<dbReference type="PANTHER" id="PTHR43877">
    <property type="entry name" value="AMINOALKYLPHOSPHONATE N-ACETYLTRANSFERASE-RELATED-RELATED"/>
    <property type="match status" value="1"/>
</dbReference>
<organism evidence="5 6">
    <name type="scientific">Archaeoglobus fulgidus DSM 8774</name>
    <dbReference type="NCBI Taxonomy" id="1344584"/>
    <lineage>
        <taxon>Archaea</taxon>
        <taxon>Methanobacteriati</taxon>
        <taxon>Methanobacteriota</taxon>
        <taxon>Archaeoglobi</taxon>
        <taxon>Archaeoglobales</taxon>
        <taxon>Archaeoglobaceae</taxon>
        <taxon>Archaeoglobus</taxon>
    </lineage>
</organism>
<dbReference type="Pfam" id="PF00583">
    <property type="entry name" value="Acetyltransf_1"/>
    <property type="match status" value="1"/>
</dbReference>
<comment type="similarity">
    <text evidence="1">Belongs to the acetyltransferase family.</text>
</comment>